<organism evidence="2 3">
    <name type="scientific">Citrus clementina</name>
    <name type="common">Clementine</name>
    <name type="synonym">Citrus deliciosa x Citrus sinensis</name>
    <dbReference type="NCBI Taxonomy" id="85681"/>
    <lineage>
        <taxon>Eukaryota</taxon>
        <taxon>Viridiplantae</taxon>
        <taxon>Streptophyta</taxon>
        <taxon>Embryophyta</taxon>
        <taxon>Tracheophyta</taxon>
        <taxon>Spermatophyta</taxon>
        <taxon>Magnoliopsida</taxon>
        <taxon>eudicotyledons</taxon>
        <taxon>Gunneridae</taxon>
        <taxon>Pentapetalae</taxon>
        <taxon>rosids</taxon>
        <taxon>malvids</taxon>
        <taxon>Sapindales</taxon>
        <taxon>Rutaceae</taxon>
        <taxon>Aurantioideae</taxon>
        <taxon>Citrus</taxon>
    </lineage>
</organism>
<keyword evidence="1" id="KW-0472">Membrane</keyword>
<keyword evidence="1" id="KW-0812">Transmembrane</keyword>
<reference evidence="2 3" key="1">
    <citation type="submission" date="2013-10" db="EMBL/GenBank/DDBJ databases">
        <authorList>
            <consortium name="International Citrus Genome Consortium"/>
            <person name="Jenkins J."/>
            <person name="Schmutz J."/>
            <person name="Prochnik S."/>
            <person name="Rokhsar D."/>
            <person name="Gmitter F."/>
            <person name="Ollitrault P."/>
            <person name="Machado M."/>
            <person name="Talon M."/>
            <person name="Wincker P."/>
            <person name="Jaillon O."/>
            <person name="Morgante M."/>
        </authorList>
    </citation>
    <scope>NUCLEOTIDE SEQUENCE</scope>
    <source>
        <strain evidence="3">cv. Clemenules</strain>
    </source>
</reference>
<dbReference type="EMBL" id="KI537036">
    <property type="protein sequence ID" value="ESR32999.1"/>
    <property type="molecule type" value="Genomic_DNA"/>
</dbReference>
<evidence type="ECO:0000313" key="2">
    <source>
        <dbReference type="EMBL" id="ESR32999.1"/>
    </source>
</evidence>
<evidence type="ECO:0000256" key="1">
    <source>
        <dbReference type="SAM" id="Phobius"/>
    </source>
</evidence>
<gene>
    <name evidence="2" type="ORF">CICLE_v10006332mg</name>
</gene>
<keyword evidence="1" id="KW-1133">Transmembrane helix</keyword>
<dbReference type="Proteomes" id="UP000030687">
    <property type="component" value="Unassembled WGS sequence"/>
</dbReference>
<protein>
    <submittedName>
        <fullName evidence="2">Uncharacterized protein</fullName>
    </submittedName>
</protein>
<dbReference type="KEGG" id="cic:CICLE_v10006332mg"/>
<proteinExistence type="predicted"/>
<keyword evidence="3" id="KW-1185">Reference proteome</keyword>
<dbReference type="Gramene" id="ESR32999">
    <property type="protein sequence ID" value="ESR32999"/>
    <property type="gene ID" value="CICLE_v10006332mg"/>
</dbReference>
<feature type="transmembrane region" description="Helical" evidence="1">
    <location>
        <begin position="12"/>
        <end position="33"/>
    </location>
</feature>
<dbReference type="InParanoid" id="V4U167"/>
<name>V4U167_CITCL</name>
<dbReference type="AlphaFoldDB" id="V4U167"/>
<accession>V4U167</accession>
<evidence type="ECO:0000313" key="3">
    <source>
        <dbReference type="Proteomes" id="UP000030687"/>
    </source>
</evidence>
<sequence>MTHLFPDSCPFAFTILSSLLSGVYCPSFASLFVSFVSRTFQVCFCTSESHSIMAYSYSGSCYSRTACMIAQTFIVCPNGQLEFTVSK</sequence>